<dbReference type="InterPro" id="IPR039771">
    <property type="entry name" value="Csl4"/>
</dbReference>
<evidence type="ECO:0000259" key="6">
    <source>
        <dbReference type="Pfam" id="PF14382"/>
    </source>
</evidence>
<dbReference type="PANTHER" id="PTHR12686:SF8">
    <property type="entry name" value="EXOSOME COMPLEX COMPONENT CSL4"/>
    <property type="match status" value="1"/>
</dbReference>
<proteinExistence type="predicted"/>
<dbReference type="Gene3D" id="2.40.50.100">
    <property type="match status" value="1"/>
</dbReference>
<keyword evidence="8" id="KW-1185">Reference proteome</keyword>
<dbReference type="GO" id="GO:0005737">
    <property type="term" value="C:cytoplasm"/>
    <property type="evidence" value="ECO:0007669"/>
    <property type="project" value="TreeGrafter"/>
</dbReference>
<organism evidence="7 8">
    <name type="scientific">Polysphondylium violaceum</name>
    <dbReference type="NCBI Taxonomy" id="133409"/>
    <lineage>
        <taxon>Eukaryota</taxon>
        <taxon>Amoebozoa</taxon>
        <taxon>Evosea</taxon>
        <taxon>Eumycetozoa</taxon>
        <taxon>Dictyostelia</taxon>
        <taxon>Dictyosteliales</taxon>
        <taxon>Dictyosteliaceae</taxon>
        <taxon>Polysphondylium</taxon>
    </lineage>
</organism>
<evidence type="ECO:0000313" key="7">
    <source>
        <dbReference type="EMBL" id="KAF2071196.1"/>
    </source>
</evidence>
<evidence type="ECO:0000259" key="5">
    <source>
        <dbReference type="Pfam" id="PF10447"/>
    </source>
</evidence>
<evidence type="ECO:0000256" key="2">
    <source>
        <dbReference type="ARBA" id="ARBA00022490"/>
    </source>
</evidence>
<dbReference type="Proteomes" id="UP000695562">
    <property type="component" value="Unassembled WGS sequence"/>
</dbReference>
<dbReference type="EMBL" id="AJWJ01000402">
    <property type="protein sequence ID" value="KAF2071196.1"/>
    <property type="molecule type" value="Genomic_DNA"/>
</dbReference>
<evidence type="ECO:0000256" key="4">
    <source>
        <dbReference type="SAM" id="MobiDB-lite"/>
    </source>
</evidence>
<feature type="domain" description="Exosome complex component N-terminal" evidence="6">
    <location>
        <begin position="14"/>
        <end position="51"/>
    </location>
</feature>
<dbReference type="SUPFAM" id="SSF110324">
    <property type="entry name" value="Ribosomal L27 protein-like"/>
    <property type="match status" value="1"/>
</dbReference>
<dbReference type="GO" id="GO:0003723">
    <property type="term" value="F:RNA binding"/>
    <property type="evidence" value="ECO:0007669"/>
    <property type="project" value="InterPro"/>
</dbReference>
<dbReference type="FunFam" id="2.40.50.140:FF:000223">
    <property type="entry name" value="Chromosome 1, whole genome shotgun sequence"/>
    <property type="match status" value="1"/>
</dbReference>
<dbReference type="PANTHER" id="PTHR12686">
    <property type="entry name" value="3'-5' EXORIBONUCLEASE CSL4-RELATED"/>
    <property type="match status" value="1"/>
</dbReference>
<keyword evidence="3" id="KW-0271">Exosome</keyword>
<evidence type="ECO:0000313" key="8">
    <source>
        <dbReference type="Proteomes" id="UP000695562"/>
    </source>
</evidence>
<feature type="domain" description="Exosome complex component CSL4 C-terminal" evidence="5">
    <location>
        <begin position="124"/>
        <end position="166"/>
    </location>
</feature>
<accession>A0A8J4PQR1</accession>
<dbReference type="InterPro" id="IPR025721">
    <property type="entry name" value="Exosome_cplx_N_dom"/>
</dbReference>
<dbReference type="Pfam" id="PF14382">
    <property type="entry name" value="ECR1_N"/>
    <property type="match status" value="1"/>
</dbReference>
<comment type="caution">
    <text evidence="7">The sequence shown here is derived from an EMBL/GenBank/DDBJ whole genome shotgun (WGS) entry which is preliminary data.</text>
</comment>
<dbReference type="Pfam" id="PF10447">
    <property type="entry name" value="EXOSC1"/>
    <property type="match status" value="1"/>
</dbReference>
<dbReference type="InterPro" id="IPR019495">
    <property type="entry name" value="EXOSC1_C"/>
</dbReference>
<sequence>MEKTIDNNDSQDIVVTPGQRLSKAVDYISLDGTYVHKGYIYSSVLGFQHIVKRNLQETKENKDENNNNNSSSEESNIKDERDFITVSKEKDPGVVPEIGSIVTVQVLRTNPRLASVAILCVGTKALKETFNGIIRIQDVRATEIDKVEIYKSFRPGDIVLAQIISLGDSRSYYLSTAKNELGVVFAQSVAGGTMIPISWNMMQCPITKTKEFRKVAKMDNSIETEQE</sequence>
<dbReference type="AlphaFoldDB" id="A0A8J4PQR1"/>
<dbReference type="Gene3D" id="2.40.50.140">
    <property type="entry name" value="Nucleic acid-binding proteins"/>
    <property type="match status" value="1"/>
</dbReference>
<keyword evidence="2" id="KW-0963">Cytoplasm</keyword>
<dbReference type="GO" id="GO:0006396">
    <property type="term" value="P:RNA processing"/>
    <property type="evidence" value="ECO:0007669"/>
    <property type="project" value="InterPro"/>
</dbReference>
<dbReference type="OrthoDB" id="440760at2759"/>
<evidence type="ECO:0000256" key="1">
    <source>
        <dbReference type="ARBA" id="ARBA00004604"/>
    </source>
</evidence>
<dbReference type="CDD" id="cd05791">
    <property type="entry name" value="S1_CSL4"/>
    <property type="match status" value="1"/>
</dbReference>
<protein>
    <recommendedName>
        <fullName evidence="9">S1 motif domain-containing protein</fullName>
    </recommendedName>
</protein>
<comment type="subcellular location">
    <subcellularLocation>
        <location evidence="1">Nucleus</location>
        <location evidence="1">Nucleolus</location>
    </subcellularLocation>
</comment>
<gene>
    <name evidence="7" type="ORF">CYY_007482</name>
</gene>
<dbReference type="InterPro" id="IPR012340">
    <property type="entry name" value="NA-bd_OB-fold"/>
</dbReference>
<reference evidence="7" key="1">
    <citation type="submission" date="2020-01" db="EMBL/GenBank/DDBJ databases">
        <title>Development of genomics and gene disruption for Polysphondylium violaceum indicates a role for the polyketide synthase stlB in stalk morphogenesis.</title>
        <authorList>
            <person name="Narita B."/>
            <person name="Kawabe Y."/>
            <person name="Kin K."/>
            <person name="Saito T."/>
            <person name="Gibbs R."/>
            <person name="Kuspa A."/>
            <person name="Muzny D."/>
            <person name="Queller D."/>
            <person name="Richards S."/>
            <person name="Strassman J."/>
            <person name="Sucgang R."/>
            <person name="Worley K."/>
            <person name="Schaap P."/>
        </authorList>
    </citation>
    <scope>NUCLEOTIDE SEQUENCE</scope>
    <source>
        <strain evidence="7">QSvi11</strain>
    </source>
</reference>
<feature type="region of interest" description="Disordered" evidence="4">
    <location>
        <begin position="58"/>
        <end position="80"/>
    </location>
</feature>
<evidence type="ECO:0000256" key="3">
    <source>
        <dbReference type="ARBA" id="ARBA00022835"/>
    </source>
</evidence>
<evidence type="ECO:0008006" key="9">
    <source>
        <dbReference type="Google" id="ProtNLM"/>
    </source>
</evidence>
<name>A0A8J4PQR1_9MYCE</name>
<dbReference type="GO" id="GO:0005730">
    <property type="term" value="C:nucleolus"/>
    <property type="evidence" value="ECO:0007669"/>
    <property type="project" value="UniProtKB-SubCell"/>
</dbReference>
<dbReference type="GO" id="GO:0000176">
    <property type="term" value="C:nuclear exosome (RNase complex)"/>
    <property type="evidence" value="ECO:0007669"/>
    <property type="project" value="TreeGrafter"/>
</dbReference>
<dbReference type="SUPFAM" id="SSF50249">
    <property type="entry name" value="Nucleic acid-binding proteins"/>
    <property type="match status" value="1"/>
</dbReference>